<feature type="signal peptide" evidence="9">
    <location>
        <begin position="1"/>
        <end position="24"/>
    </location>
</feature>
<accession>A0A9P3H9F6</accession>
<comment type="caution">
    <text evidence="11">The sequence shown here is derived from an EMBL/GenBank/DDBJ whole genome shotgun (WGS) entry which is preliminary data.</text>
</comment>
<dbReference type="EMBL" id="BQFW01000006">
    <property type="protein sequence ID" value="GJJ72182.1"/>
    <property type="molecule type" value="Genomic_DNA"/>
</dbReference>
<feature type="compositionally biased region" description="Polar residues" evidence="7">
    <location>
        <begin position="366"/>
        <end position="386"/>
    </location>
</feature>
<keyword evidence="12" id="KW-1185">Reference proteome</keyword>
<dbReference type="Gene3D" id="2.30.30.40">
    <property type="entry name" value="SH3 Domains"/>
    <property type="match status" value="1"/>
</dbReference>
<dbReference type="SUPFAM" id="SSF50044">
    <property type="entry name" value="SH3-domain"/>
    <property type="match status" value="1"/>
</dbReference>
<dbReference type="GO" id="GO:0016020">
    <property type="term" value="C:membrane"/>
    <property type="evidence" value="ECO:0007669"/>
    <property type="project" value="UniProtKB-SubCell"/>
</dbReference>
<evidence type="ECO:0000256" key="1">
    <source>
        <dbReference type="ARBA" id="ARBA00004167"/>
    </source>
</evidence>
<evidence type="ECO:0000256" key="2">
    <source>
        <dbReference type="ARBA" id="ARBA00022443"/>
    </source>
</evidence>
<dbReference type="Proteomes" id="UP000827284">
    <property type="component" value="Unassembled WGS sequence"/>
</dbReference>
<evidence type="ECO:0000256" key="4">
    <source>
        <dbReference type="ARBA" id="ARBA00022989"/>
    </source>
</evidence>
<reference evidence="11" key="1">
    <citation type="submission" date="2021-11" db="EMBL/GenBank/DDBJ databases">
        <authorList>
            <person name="Herlambang A."/>
            <person name="Guo Y."/>
            <person name="Takashima Y."/>
            <person name="Nishizawa T."/>
        </authorList>
    </citation>
    <scope>NUCLEOTIDE SEQUENCE</scope>
    <source>
        <strain evidence="11">E1425</strain>
    </source>
</reference>
<dbReference type="PANTHER" id="PTHR15549">
    <property type="entry name" value="PAIRED IMMUNOGLOBULIN-LIKE TYPE 2 RECEPTOR"/>
    <property type="match status" value="1"/>
</dbReference>
<keyword evidence="3 8" id="KW-0812">Transmembrane</keyword>
<keyword evidence="5 8" id="KW-0472">Membrane</keyword>
<gene>
    <name evidence="11" type="ORF">EMPS_04539</name>
</gene>
<evidence type="ECO:0000256" key="7">
    <source>
        <dbReference type="SAM" id="MobiDB-lite"/>
    </source>
</evidence>
<comment type="subcellular location">
    <subcellularLocation>
        <location evidence="1">Membrane</location>
        <topology evidence="1">Single-pass membrane protein</topology>
    </subcellularLocation>
</comment>
<feature type="compositionally biased region" description="Pro residues" evidence="7">
    <location>
        <begin position="113"/>
        <end position="159"/>
    </location>
</feature>
<proteinExistence type="predicted"/>
<evidence type="ECO:0000256" key="3">
    <source>
        <dbReference type="ARBA" id="ARBA00022692"/>
    </source>
</evidence>
<evidence type="ECO:0000256" key="8">
    <source>
        <dbReference type="SAM" id="Phobius"/>
    </source>
</evidence>
<keyword evidence="9" id="KW-0732">Signal</keyword>
<name>A0A9P3H9F6_9FUNG</name>
<keyword evidence="2 6" id="KW-0728">SH3 domain</keyword>
<feature type="region of interest" description="Disordered" evidence="7">
    <location>
        <begin position="59"/>
        <end position="203"/>
    </location>
</feature>
<reference evidence="11" key="2">
    <citation type="journal article" date="2022" name="Microbiol. Resour. Announc.">
        <title>Whole-Genome Sequence of Entomortierella parvispora E1425, a Mucoromycotan Fungus Associated with Burkholderiaceae-Related Endosymbiotic Bacteria.</title>
        <authorList>
            <person name="Herlambang A."/>
            <person name="Guo Y."/>
            <person name="Takashima Y."/>
            <person name="Narisawa K."/>
            <person name="Ohta H."/>
            <person name="Nishizawa T."/>
        </authorList>
    </citation>
    <scope>NUCLEOTIDE SEQUENCE</scope>
    <source>
        <strain evidence="11">E1425</strain>
    </source>
</reference>
<feature type="region of interest" description="Disordered" evidence="7">
    <location>
        <begin position="397"/>
        <end position="416"/>
    </location>
</feature>
<feature type="compositionally biased region" description="Pro residues" evidence="7">
    <location>
        <begin position="79"/>
        <end position="90"/>
    </location>
</feature>
<dbReference type="InterPro" id="IPR036028">
    <property type="entry name" value="SH3-like_dom_sf"/>
</dbReference>
<dbReference type="GO" id="GO:0071944">
    <property type="term" value="C:cell periphery"/>
    <property type="evidence" value="ECO:0007669"/>
    <property type="project" value="UniProtKB-ARBA"/>
</dbReference>
<feature type="transmembrane region" description="Helical" evidence="8">
    <location>
        <begin position="210"/>
        <end position="231"/>
    </location>
</feature>
<evidence type="ECO:0000313" key="11">
    <source>
        <dbReference type="EMBL" id="GJJ72182.1"/>
    </source>
</evidence>
<dbReference type="PROSITE" id="PS50002">
    <property type="entry name" value="SH3"/>
    <property type="match status" value="1"/>
</dbReference>
<dbReference type="InterPro" id="IPR051694">
    <property type="entry name" value="Immunoregulatory_rcpt-like"/>
</dbReference>
<feature type="chain" id="PRO_5040477447" description="SH3 domain-containing protein" evidence="9">
    <location>
        <begin position="25"/>
        <end position="416"/>
    </location>
</feature>
<evidence type="ECO:0000256" key="6">
    <source>
        <dbReference type="PROSITE-ProRule" id="PRU00192"/>
    </source>
</evidence>
<feature type="domain" description="SH3" evidence="10">
    <location>
        <begin position="275"/>
        <end position="337"/>
    </location>
</feature>
<evidence type="ECO:0000256" key="5">
    <source>
        <dbReference type="ARBA" id="ARBA00023136"/>
    </source>
</evidence>
<protein>
    <recommendedName>
        <fullName evidence="10">SH3 domain-containing protein</fullName>
    </recommendedName>
</protein>
<feature type="region of interest" description="Disordered" evidence="7">
    <location>
        <begin position="366"/>
        <end position="391"/>
    </location>
</feature>
<evidence type="ECO:0000256" key="9">
    <source>
        <dbReference type="SAM" id="SignalP"/>
    </source>
</evidence>
<feature type="compositionally biased region" description="Low complexity" evidence="7">
    <location>
        <begin position="160"/>
        <end position="203"/>
    </location>
</feature>
<evidence type="ECO:0000259" key="10">
    <source>
        <dbReference type="PROSITE" id="PS50002"/>
    </source>
</evidence>
<dbReference type="SMART" id="SM00326">
    <property type="entry name" value="SH3"/>
    <property type="match status" value="1"/>
</dbReference>
<dbReference type="InterPro" id="IPR001452">
    <property type="entry name" value="SH3_domain"/>
</dbReference>
<dbReference type="AlphaFoldDB" id="A0A9P3H9F6"/>
<evidence type="ECO:0000313" key="12">
    <source>
        <dbReference type="Proteomes" id="UP000827284"/>
    </source>
</evidence>
<sequence>MRFNPQSTLAVLAFLALLSLSTEAHPLPNNDNDGKLNQLELVARATRSSYFRKRQFQLPPLSSLSPPPSPPAHNISPVAAPPAVEPPVVPAPVQTSHPKSSPVALPPSTQNPDPEPSTLPGPSSPHPQPTPTIPNPNPAPHPNPSPSSSPPSNPNPNPSPSKTTHSSSNAHSASAPVASPGSSSTDSASPSVSPSSDDGSGVPTKVSEKVFIGLGIVGGLIVFALGGVAFCRHRRKKNLATALLQQTAQFNHNNPYAKISEASKAKESLPMTPTKPLGTFSVRSTYTPALADEIEINLGDSVTILQEYDDGWCMGVNNTRGGIKGVFPRHCLEGQFDNSSQYGGGGGGGGEELGYYPPNPGFTSAINKRMSSIPPQGWHNQGQVNGYTPGGAYGDYPAPQYNMPPPNQGGYYQGGY</sequence>
<dbReference type="OrthoDB" id="5340910at2759"/>
<keyword evidence="4 8" id="KW-1133">Transmembrane helix</keyword>
<dbReference type="Pfam" id="PF14604">
    <property type="entry name" value="SH3_9"/>
    <property type="match status" value="1"/>
</dbReference>
<organism evidence="11 12">
    <name type="scientific">Entomortierella parvispora</name>
    <dbReference type="NCBI Taxonomy" id="205924"/>
    <lineage>
        <taxon>Eukaryota</taxon>
        <taxon>Fungi</taxon>
        <taxon>Fungi incertae sedis</taxon>
        <taxon>Mucoromycota</taxon>
        <taxon>Mortierellomycotina</taxon>
        <taxon>Mortierellomycetes</taxon>
        <taxon>Mortierellales</taxon>
        <taxon>Mortierellaceae</taxon>
        <taxon>Entomortierella</taxon>
    </lineage>
</organism>